<dbReference type="PANTHER" id="PTHR46015">
    <property type="entry name" value="ZGC:172121"/>
    <property type="match status" value="1"/>
</dbReference>
<sequence length="311" mass="34610">MNPIDQILNNFQIMILDGAMATELENHGCNLNDRLWSAKVLMENPELIKQVHTDYFRAGADCAITASYQASLEGYKERGLTEKEAIELIKKSVEIATRARDEFWSDSNNQFNRPKPLVAASIGPYGAFLADGSEYKGDYLLNEDELVVFHRERIRLLIEAGADILACETIPCLLEAKAITKVLKEFHGVYAWISFSAKDERHISNGETIASCAKWLDGEEQIAAIGINCSSPKFITSLINEIKVQTTKPIIVYPNSGEEYDAGSKTWNAMSSSEHFTTSTKDWFKAGAKIIGGCCRTTPNDIEALTAWARK</sequence>
<feature type="binding site" evidence="6">
    <location>
        <position position="295"/>
    </location>
    <ligand>
        <name>Zn(2+)</name>
        <dbReference type="ChEBI" id="CHEBI:29105"/>
    </ligand>
</feature>
<name>A0A5C6VZV7_9BACI</name>
<organism evidence="8 9">
    <name type="scientific">Metabacillus litoralis</name>
    <dbReference type="NCBI Taxonomy" id="152268"/>
    <lineage>
        <taxon>Bacteria</taxon>
        <taxon>Bacillati</taxon>
        <taxon>Bacillota</taxon>
        <taxon>Bacilli</taxon>
        <taxon>Bacillales</taxon>
        <taxon>Bacillaceae</taxon>
        <taxon>Metabacillus</taxon>
    </lineage>
</organism>
<evidence type="ECO:0000256" key="2">
    <source>
        <dbReference type="ARBA" id="ARBA00022679"/>
    </source>
</evidence>
<dbReference type="GO" id="GO:0032259">
    <property type="term" value="P:methylation"/>
    <property type="evidence" value="ECO:0007669"/>
    <property type="project" value="UniProtKB-KW"/>
</dbReference>
<reference evidence="8 9" key="1">
    <citation type="journal article" date="2005" name="Int. J. Syst. Evol. Microbiol.">
        <title>Bacillus litoralis sp. nov., isolated from a tidal flat of the Yellow Sea in Korea.</title>
        <authorList>
            <person name="Yoon J.H."/>
            <person name="Oh T.K."/>
        </authorList>
    </citation>
    <scope>NUCLEOTIDE SEQUENCE [LARGE SCALE GENOMIC DNA]</scope>
    <source>
        <strain evidence="8 9">SW-211</strain>
    </source>
</reference>
<keyword evidence="9" id="KW-1185">Reference proteome</keyword>
<dbReference type="Pfam" id="PF02574">
    <property type="entry name" value="S-methyl_trans"/>
    <property type="match status" value="1"/>
</dbReference>
<keyword evidence="2 6" id="KW-0808">Transferase</keyword>
<evidence type="ECO:0000256" key="6">
    <source>
        <dbReference type="PROSITE-ProRule" id="PRU00333"/>
    </source>
</evidence>
<evidence type="ECO:0000259" key="7">
    <source>
        <dbReference type="PROSITE" id="PS50970"/>
    </source>
</evidence>
<dbReference type="Proteomes" id="UP000321363">
    <property type="component" value="Unassembled WGS sequence"/>
</dbReference>
<keyword evidence="1 6" id="KW-0489">Methyltransferase</keyword>
<dbReference type="AlphaFoldDB" id="A0A5C6VZV7"/>
<feature type="binding site" evidence="6">
    <location>
        <position position="294"/>
    </location>
    <ligand>
        <name>Zn(2+)</name>
        <dbReference type="ChEBI" id="CHEBI:29105"/>
    </ligand>
</feature>
<accession>A0A5C6VZV7</accession>
<protein>
    <recommendedName>
        <fullName evidence="5">S-methylmethionine:homocysteine methyltransferase</fullName>
    </recommendedName>
</protein>
<dbReference type="OrthoDB" id="9803687at2"/>
<gene>
    <name evidence="8" type="primary">mmuM</name>
    <name evidence="8" type="ORF">FS935_16935</name>
</gene>
<dbReference type="PANTHER" id="PTHR46015:SF1">
    <property type="entry name" value="HOMOCYSTEINE S-METHYLTRANSFERASE-LIKE ISOFORM 1"/>
    <property type="match status" value="1"/>
</dbReference>
<dbReference type="InterPro" id="IPR003726">
    <property type="entry name" value="HCY_dom"/>
</dbReference>
<evidence type="ECO:0000256" key="1">
    <source>
        <dbReference type="ARBA" id="ARBA00022603"/>
    </source>
</evidence>
<feature type="binding site" evidence="6">
    <location>
        <position position="229"/>
    </location>
    <ligand>
        <name>Zn(2+)</name>
        <dbReference type="ChEBI" id="CHEBI:29105"/>
    </ligand>
</feature>
<dbReference type="RefSeq" id="WP_146949831.1">
    <property type="nucleotide sequence ID" value="NZ_VOQF01000009.1"/>
</dbReference>
<dbReference type="GO" id="GO:0008898">
    <property type="term" value="F:S-adenosylmethionine-homocysteine S-methyltransferase activity"/>
    <property type="evidence" value="ECO:0007669"/>
    <property type="project" value="TreeGrafter"/>
</dbReference>
<dbReference type="PIRSF" id="PIRSF037505">
    <property type="entry name" value="Betaine_HMT"/>
    <property type="match status" value="1"/>
</dbReference>
<dbReference type="GO" id="GO:0009086">
    <property type="term" value="P:methionine biosynthetic process"/>
    <property type="evidence" value="ECO:0007669"/>
    <property type="project" value="InterPro"/>
</dbReference>
<dbReference type="FunFam" id="3.20.20.330:FF:000002">
    <property type="entry name" value="Homocysteine S-methyltransferase"/>
    <property type="match status" value="1"/>
</dbReference>
<comment type="caution">
    <text evidence="8">The sequence shown here is derived from an EMBL/GenBank/DDBJ whole genome shotgun (WGS) entry which is preliminary data.</text>
</comment>
<dbReference type="EMBL" id="VOQF01000009">
    <property type="protein sequence ID" value="TXC89566.1"/>
    <property type="molecule type" value="Genomic_DNA"/>
</dbReference>
<evidence type="ECO:0000256" key="4">
    <source>
        <dbReference type="ARBA" id="ARBA00022833"/>
    </source>
</evidence>
<keyword evidence="4 6" id="KW-0862">Zinc</keyword>
<dbReference type="Gene3D" id="3.20.20.330">
    <property type="entry name" value="Homocysteine-binding-like domain"/>
    <property type="match status" value="1"/>
</dbReference>
<evidence type="ECO:0000256" key="5">
    <source>
        <dbReference type="ARBA" id="ARBA00076752"/>
    </source>
</evidence>
<evidence type="ECO:0000313" key="9">
    <source>
        <dbReference type="Proteomes" id="UP000321363"/>
    </source>
</evidence>
<dbReference type="InterPro" id="IPR036589">
    <property type="entry name" value="HCY_dom_sf"/>
</dbReference>
<evidence type="ECO:0000256" key="3">
    <source>
        <dbReference type="ARBA" id="ARBA00022723"/>
    </source>
</evidence>
<dbReference type="PROSITE" id="PS50970">
    <property type="entry name" value="HCY"/>
    <property type="match status" value="1"/>
</dbReference>
<dbReference type="GO" id="GO:0008270">
    <property type="term" value="F:zinc ion binding"/>
    <property type="evidence" value="ECO:0007669"/>
    <property type="project" value="InterPro"/>
</dbReference>
<keyword evidence="3 6" id="KW-0479">Metal-binding</keyword>
<feature type="domain" description="Hcy-binding" evidence="7">
    <location>
        <begin position="2"/>
        <end position="309"/>
    </location>
</feature>
<evidence type="ECO:0000313" key="8">
    <source>
        <dbReference type="EMBL" id="TXC89566.1"/>
    </source>
</evidence>
<dbReference type="SUPFAM" id="SSF82282">
    <property type="entry name" value="Homocysteine S-methyltransferase"/>
    <property type="match status" value="1"/>
</dbReference>
<dbReference type="InterPro" id="IPR017226">
    <property type="entry name" value="BHMT-like"/>
</dbReference>
<proteinExistence type="predicted"/>
<comment type="cofactor">
    <cofactor evidence="6">
        <name>Zn(2+)</name>
        <dbReference type="ChEBI" id="CHEBI:29105"/>
    </cofactor>
</comment>
<dbReference type="GO" id="GO:0033528">
    <property type="term" value="P:S-methylmethionine cycle"/>
    <property type="evidence" value="ECO:0007669"/>
    <property type="project" value="TreeGrafter"/>
</dbReference>
<dbReference type="NCBIfam" id="NF007020">
    <property type="entry name" value="PRK09485.1"/>
    <property type="match status" value="1"/>
</dbReference>
<dbReference type="InterPro" id="IPR051486">
    <property type="entry name" value="Hcy_S-methyltransferase"/>
</dbReference>